<accession>A0A9P6ZW13</accession>
<feature type="transmembrane region" description="Helical" evidence="1">
    <location>
        <begin position="43"/>
        <end position="65"/>
    </location>
</feature>
<keyword evidence="1" id="KW-1133">Transmembrane helix</keyword>
<gene>
    <name evidence="2" type="ORF">EV702DRAFT_198345</name>
</gene>
<dbReference type="AlphaFoldDB" id="A0A9P6ZW13"/>
<dbReference type="EMBL" id="JABBWD010000018">
    <property type="protein sequence ID" value="KAG1777844.1"/>
    <property type="molecule type" value="Genomic_DNA"/>
</dbReference>
<dbReference type="Proteomes" id="UP000714275">
    <property type="component" value="Unassembled WGS sequence"/>
</dbReference>
<dbReference type="OrthoDB" id="2692080at2759"/>
<keyword evidence="3" id="KW-1185">Reference proteome</keyword>
<sequence length="112" mass="12229">MEAMLVPDDCAVSHYTLYWNTVFSVCFGANMSLVSVTDAVSNITGYAINGTNVVVPAMLGVIMIARLHAMYQRSRMMLIFLVIIFLAVIIACGIIMAIGLKDTVVGKFYLLT</sequence>
<evidence type="ECO:0000256" key="1">
    <source>
        <dbReference type="SAM" id="Phobius"/>
    </source>
</evidence>
<protein>
    <submittedName>
        <fullName evidence="2">Uncharacterized protein</fullName>
    </submittedName>
</protein>
<proteinExistence type="predicted"/>
<keyword evidence="1" id="KW-0472">Membrane</keyword>
<name>A0A9P6ZW13_9AGAM</name>
<evidence type="ECO:0000313" key="2">
    <source>
        <dbReference type="EMBL" id="KAG1777844.1"/>
    </source>
</evidence>
<evidence type="ECO:0000313" key="3">
    <source>
        <dbReference type="Proteomes" id="UP000714275"/>
    </source>
</evidence>
<reference evidence="2" key="1">
    <citation type="journal article" date="2020" name="New Phytol.">
        <title>Comparative genomics reveals dynamic genome evolution in host specialist ectomycorrhizal fungi.</title>
        <authorList>
            <person name="Lofgren L.A."/>
            <person name="Nguyen N.H."/>
            <person name="Vilgalys R."/>
            <person name="Ruytinx J."/>
            <person name="Liao H.L."/>
            <person name="Branco S."/>
            <person name="Kuo A."/>
            <person name="LaButti K."/>
            <person name="Lipzen A."/>
            <person name="Andreopoulos W."/>
            <person name="Pangilinan J."/>
            <person name="Riley R."/>
            <person name="Hundley H."/>
            <person name="Na H."/>
            <person name="Barry K."/>
            <person name="Grigoriev I.V."/>
            <person name="Stajich J.E."/>
            <person name="Kennedy P.G."/>
        </authorList>
    </citation>
    <scope>NUCLEOTIDE SEQUENCE</scope>
    <source>
        <strain evidence="2">DOB743</strain>
    </source>
</reference>
<comment type="caution">
    <text evidence="2">The sequence shown here is derived from an EMBL/GenBank/DDBJ whole genome shotgun (WGS) entry which is preliminary data.</text>
</comment>
<keyword evidence="1" id="KW-0812">Transmembrane</keyword>
<organism evidence="2 3">
    <name type="scientific">Suillus placidus</name>
    <dbReference type="NCBI Taxonomy" id="48579"/>
    <lineage>
        <taxon>Eukaryota</taxon>
        <taxon>Fungi</taxon>
        <taxon>Dikarya</taxon>
        <taxon>Basidiomycota</taxon>
        <taxon>Agaricomycotina</taxon>
        <taxon>Agaricomycetes</taxon>
        <taxon>Agaricomycetidae</taxon>
        <taxon>Boletales</taxon>
        <taxon>Suillineae</taxon>
        <taxon>Suillaceae</taxon>
        <taxon>Suillus</taxon>
    </lineage>
</organism>
<feature type="transmembrane region" description="Helical" evidence="1">
    <location>
        <begin position="77"/>
        <end position="100"/>
    </location>
</feature>